<evidence type="ECO:0000313" key="2">
    <source>
        <dbReference type="EMBL" id="AEG72997.1"/>
    </source>
</evidence>
<sequence>MESWKLFSLCGLGGAGAVGTVCTGYMFIQPKNVSEELSKQGKIPLTFDGDKDDATWKTLLEKHKSSSDSNNPPKISGFTTTDTDIKALKEKCKALLLTKKGDSNWDTNYKDASNWCVKPT</sequence>
<proteinExistence type="predicted"/>
<dbReference type="AlphaFoldDB" id="F6FIE9"/>
<feature type="transmembrane region" description="Helical" evidence="1">
    <location>
        <begin position="6"/>
        <end position="28"/>
    </location>
</feature>
<organism evidence="2 3">
    <name type="scientific">Mycoplasma haemofelis (strain Ohio2)</name>
    <dbReference type="NCBI Taxonomy" id="859194"/>
    <lineage>
        <taxon>Bacteria</taxon>
        <taxon>Bacillati</taxon>
        <taxon>Mycoplasmatota</taxon>
        <taxon>Mollicutes</taxon>
        <taxon>Mycoplasmataceae</taxon>
        <taxon>Mycoplasma</taxon>
    </lineage>
</organism>
<reference key="2">
    <citation type="submission" date="2011-05" db="EMBL/GenBank/DDBJ databases">
        <title>The Genome of Mycoplasma haemofelis Strain Ohio2, a pathogenic hemoplasma of the cat.</title>
        <authorList>
            <person name="Santos A.P."/>
            <person name="Guimaraes A.M.S."/>
            <person name="SanMiguel P.J."/>
            <person name="Martin S.W."/>
            <person name="Messick J.B."/>
        </authorList>
    </citation>
    <scope>NUCLEOTIDE SEQUENCE</scope>
    <source>
        <strain>Ohio2</strain>
    </source>
</reference>
<accession>F6FIE9</accession>
<reference evidence="2 3" key="1">
    <citation type="journal article" date="2011" name="J. Bacteriol.">
        <title>Complete genome sequences of two hemotropic Mycoplasmas, Mycoplasma haemofelis strain Ohio2 and Mycoplasma suis strain Illinois.</title>
        <authorList>
            <person name="Messick J.B."/>
            <person name="Santos A.P."/>
            <person name="Guimaraes A.M."/>
        </authorList>
    </citation>
    <scope>NUCLEOTIDE SEQUENCE [LARGE SCALE GENOMIC DNA]</scope>
    <source>
        <strain evidence="2 3">Ohio2</strain>
    </source>
</reference>
<gene>
    <name evidence="2" type="ordered locus">MHF_0727</name>
</gene>
<keyword evidence="1" id="KW-1133">Transmembrane helix</keyword>
<evidence type="ECO:0000313" key="3">
    <source>
        <dbReference type="Proteomes" id="UP000007952"/>
    </source>
</evidence>
<dbReference type="HOGENOM" id="CLU_2047088_0_0_14"/>
<dbReference type="KEGG" id="mhf:MHF_0727"/>
<dbReference type="BioCyc" id="MHAE859194:G1GR7-722-MONOMER"/>
<evidence type="ECO:0000256" key="1">
    <source>
        <dbReference type="SAM" id="Phobius"/>
    </source>
</evidence>
<name>F6FIE9_MYCHI</name>
<dbReference type="Proteomes" id="UP000007952">
    <property type="component" value="Chromosome"/>
</dbReference>
<keyword evidence="1" id="KW-0812">Transmembrane</keyword>
<dbReference type="STRING" id="859194.MHF_0727"/>
<protein>
    <submittedName>
        <fullName evidence="2">Uncharacterized protein</fullName>
    </submittedName>
</protein>
<dbReference type="EMBL" id="CP002808">
    <property type="protein sequence ID" value="AEG72997.1"/>
    <property type="molecule type" value="Genomic_DNA"/>
</dbReference>
<keyword evidence="1" id="KW-0472">Membrane</keyword>